<dbReference type="FunFam" id="1.10.730.10:FF:000006">
    <property type="entry name" value="Arginyl-tRNA synthetase 2, mitochondrial"/>
    <property type="match status" value="1"/>
</dbReference>
<dbReference type="PRINTS" id="PR01038">
    <property type="entry name" value="TRNASYNTHARG"/>
</dbReference>
<proteinExistence type="inferred from homology"/>
<evidence type="ECO:0000256" key="1">
    <source>
        <dbReference type="ARBA" id="ARBA00005594"/>
    </source>
</evidence>
<evidence type="ECO:0000256" key="3">
    <source>
        <dbReference type="ARBA" id="ARBA00022598"/>
    </source>
</evidence>
<feature type="domain" description="DALR anticodon binding" evidence="11">
    <location>
        <begin position="387"/>
        <end position="498"/>
    </location>
</feature>
<protein>
    <recommendedName>
        <fullName evidence="2">arginine--tRNA ligase</fullName>
        <ecNumber evidence="2">6.1.1.19</ecNumber>
    </recommendedName>
    <alternativeName>
        <fullName evidence="8">Arginyl-tRNA synthetase</fullName>
    </alternativeName>
</protein>
<name>A0A6A4GXW6_9AGAR</name>
<evidence type="ECO:0000256" key="4">
    <source>
        <dbReference type="ARBA" id="ARBA00022741"/>
    </source>
</evidence>
<dbReference type="InterPro" id="IPR014729">
    <property type="entry name" value="Rossmann-like_a/b/a_fold"/>
</dbReference>
<evidence type="ECO:0000256" key="5">
    <source>
        <dbReference type="ARBA" id="ARBA00022840"/>
    </source>
</evidence>
<keyword evidence="12" id="KW-0808">Transferase</keyword>
<dbReference type="GO" id="GO:0005739">
    <property type="term" value="C:mitochondrion"/>
    <property type="evidence" value="ECO:0007669"/>
    <property type="project" value="TreeGrafter"/>
</dbReference>
<organism evidence="12 13">
    <name type="scientific">Gymnopus androsaceus JB14</name>
    <dbReference type="NCBI Taxonomy" id="1447944"/>
    <lineage>
        <taxon>Eukaryota</taxon>
        <taxon>Fungi</taxon>
        <taxon>Dikarya</taxon>
        <taxon>Basidiomycota</taxon>
        <taxon>Agaricomycotina</taxon>
        <taxon>Agaricomycetes</taxon>
        <taxon>Agaricomycetidae</taxon>
        <taxon>Agaricales</taxon>
        <taxon>Marasmiineae</taxon>
        <taxon>Omphalotaceae</taxon>
        <taxon>Gymnopus</taxon>
    </lineage>
</organism>
<dbReference type="InterPro" id="IPR001412">
    <property type="entry name" value="aa-tRNA-synth_I_CS"/>
</dbReference>
<keyword evidence="6 10" id="KW-0648">Protein biosynthesis</keyword>
<evidence type="ECO:0000256" key="8">
    <source>
        <dbReference type="ARBA" id="ARBA00033033"/>
    </source>
</evidence>
<dbReference type="GO" id="GO:0005524">
    <property type="term" value="F:ATP binding"/>
    <property type="evidence" value="ECO:0007669"/>
    <property type="project" value="UniProtKB-KW"/>
</dbReference>
<dbReference type="SMART" id="SM00836">
    <property type="entry name" value="DALR_1"/>
    <property type="match status" value="1"/>
</dbReference>
<dbReference type="OrthoDB" id="68056at2759"/>
<keyword evidence="5 10" id="KW-0067">ATP-binding</keyword>
<dbReference type="EC" id="6.1.1.19" evidence="2"/>
<keyword evidence="4 10" id="KW-0547">Nucleotide-binding</keyword>
<evidence type="ECO:0000256" key="10">
    <source>
        <dbReference type="RuleBase" id="RU363038"/>
    </source>
</evidence>
<evidence type="ECO:0000259" key="11">
    <source>
        <dbReference type="SMART" id="SM00836"/>
    </source>
</evidence>
<evidence type="ECO:0000256" key="7">
    <source>
        <dbReference type="ARBA" id="ARBA00023146"/>
    </source>
</evidence>
<dbReference type="Gene3D" id="1.10.730.10">
    <property type="entry name" value="Isoleucyl-tRNA Synthetase, Domain 1"/>
    <property type="match status" value="1"/>
</dbReference>
<dbReference type="InterPro" id="IPR035684">
    <property type="entry name" value="ArgRS_core"/>
</dbReference>
<keyword evidence="7 10" id="KW-0030">Aminoacyl-tRNA synthetase</keyword>
<evidence type="ECO:0000256" key="9">
    <source>
        <dbReference type="ARBA" id="ARBA00049339"/>
    </source>
</evidence>
<evidence type="ECO:0000313" key="12">
    <source>
        <dbReference type="EMBL" id="KAE9390732.1"/>
    </source>
</evidence>
<evidence type="ECO:0000256" key="2">
    <source>
        <dbReference type="ARBA" id="ARBA00012837"/>
    </source>
</evidence>
<dbReference type="GO" id="GO:0004814">
    <property type="term" value="F:arginine-tRNA ligase activity"/>
    <property type="evidence" value="ECO:0007669"/>
    <property type="project" value="UniProtKB-EC"/>
</dbReference>
<dbReference type="CDD" id="cd07956">
    <property type="entry name" value="Anticodon_Ia_Arg"/>
    <property type="match status" value="1"/>
</dbReference>
<dbReference type="PANTHER" id="PTHR11956">
    <property type="entry name" value="ARGINYL-TRNA SYNTHETASE"/>
    <property type="match status" value="1"/>
</dbReference>
<reference evidence="12" key="1">
    <citation type="journal article" date="2019" name="Environ. Microbiol.">
        <title>Fungal ecological strategies reflected in gene transcription - a case study of two litter decomposers.</title>
        <authorList>
            <person name="Barbi F."/>
            <person name="Kohler A."/>
            <person name="Barry K."/>
            <person name="Baskaran P."/>
            <person name="Daum C."/>
            <person name="Fauchery L."/>
            <person name="Ihrmark K."/>
            <person name="Kuo A."/>
            <person name="LaButti K."/>
            <person name="Lipzen A."/>
            <person name="Morin E."/>
            <person name="Grigoriev I.V."/>
            <person name="Henrissat B."/>
            <person name="Lindahl B."/>
            <person name="Martin F."/>
        </authorList>
    </citation>
    <scope>NUCLEOTIDE SEQUENCE</scope>
    <source>
        <strain evidence="12">JB14</strain>
    </source>
</reference>
<dbReference type="SUPFAM" id="SSF47323">
    <property type="entry name" value="Anticodon-binding domain of a subclass of class I aminoacyl-tRNA synthetases"/>
    <property type="match status" value="1"/>
</dbReference>
<dbReference type="Pfam" id="PF00750">
    <property type="entry name" value="tRNA-synt_1d"/>
    <property type="match status" value="2"/>
</dbReference>
<gene>
    <name evidence="12" type="ORF">BT96DRAFT_959707</name>
</gene>
<dbReference type="InterPro" id="IPR009080">
    <property type="entry name" value="tRNAsynth_Ia_anticodon-bd"/>
</dbReference>
<keyword evidence="13" id="KW-1185">Reference proteome</keyword>
<sequence length="503" mass="56626">MIKYTLLPFSHPYSKISDLSRPTLSSPHGIFGSNSSGKGKKVVIEFSSPNIAKPFHAGHLRSTIIGTFIANLYAANGGDQFGLLVEGFSRYGSEEKLAFNFIMHLFDVYVVIYKDFKAEKATGQDSPINEAAKDVFRRMEQGDQEMLALWEHFRDLSVEAYKVYQRLNISSNVYAGEALVSTANIDATMQRLHDRGLLIAKYAWESDHDCDYKTVGRPGPDEKPACAVDLSQWELGKPVVQKPDGTTMYIVRDIAGAIQRYKEYKFDKMIYTFTVNNFFKILELMGESVAATSLQHITFGKVQGMSTCNGDVKLLEEILDMAQEAMLTQMKTSEDKFNNVEGPTNFTSDQIGMTCVKIQDMQAKRINSYPFDLKRMSSFEGDTGAYLQYAHVRLCSLSRKVADEMILREDISTTNTDLLSEPKARETVFQLASYPDAVRMAMKVLEPSTIVAYCFRLAHLISSAWETLVVKGQDPEVAQARLFLFTCARQVLETWALRCACYP</sequence>
<dbReference type="InterPro" id="IPR008909">
    <property type="entry name" value="DALR_anticod-bd"/>
</dbReference>
<comment type="catalytic activity">
    <reaction evidence="9">
        <text>tRNA(Arg) + L-arginine + ATP = L-arginyl-tRNA(Arg) + AMP + diphosphate</text>
        <dbReference type="Rhea" id="RHEA:20301"/>
        <dbReference type="Rhea" id="RHEA-COMP:9658"/>
        <dbReference type="Rhea" id="RHEA-COMP:9673"/>
        <dbReference type="ChEBI" id="CHEBI:30616"/>
        <dbReference type="ChEBI" id="CHEBI:32682"/>
        <dbReference type="ChEBI" id="CHEBI:33019"/>
        <dbReference type="ChEBI" id="CHEBI:78442"/>
        <dbReference type="ChEBI" id="CHEBI:78513"/>
        <dbReference type="ChEBI" id="CHEBI:456215"/>
        <dbReference type="EC" id="6.1.1.19"/>
    </reaction>
</comment>
<evidence type="ECO:0000256" key="6">
    <source>
        <dbReference type="ARBA" id="ARBA00022917"/>
    </source>
</evidence>
<accession>A0A6A4GXW6</accession>
<dbReference type="Proteomes" id="UP000799118">
    <property type="component" value="Unassembled WGS sequence"/>
</dbReference>
<dbReference type="EMBL" id="ML769648">
    <property type="protein sequence ID" value="KAE9390732.1"/>
    <property type="molecule type" value="Genomic_DNA"/>
</dbReference>
<dbReference type="GO" id="GO:0006420">
    <property type="term" value="P:arginyl-tRNA aminoacylation"/>
    <property type="evidence" value="ECO:0007669"/>
    <property type="project" value="InterPro"/>
</dbReference>
<dbReference type="InterPro" id="IPR001278">
    <property type="entry name" value="Arg-tRNA-ligase"/>
</dbReference>
<dbReference type="PANTHER" id="PTHR11956:SF11">
    <property type="entry name" value="ARGININE--TRNA LIGASE, MITOCHONDRIAL-RELATED"/>
    <property type="match status" value="1"/>
</dbReference>
<dbReference type="Pfam" id="PF05746">
    <property type="entry name" value="DALR_1"/>
    <property type="match status" value="1"/>
</dbReference>
<keyword evidence="3 10" id="KW-0436">Ligase</keyword>
<dbReference type="Gene3D" id="3.40.50.620">
    <property type="entry name" value="HUPs"/>
    <property type="match status" value="1"/>
</dbReference>
<dbReference type="GO" id="GO:0016740">
    <property type="term" value="F:transferase activity"/>
    <property type="evidence" value="ECO:0007669"/>
    <property type="project" value="UniProtKB-KW"/>
</dbReference>
<dbReference type="SUPFAM" id="SSF52374">
    <property type="entry name" value="Nucleotidylyl transferase"/>
    <property type="match status" value="1"/>
</dbReference>
<comment type="similarity">
    <text evidence="1 10">Belongs to the class-I aminoacyl-tRNA synthetase family.</text>
</comment>
<dbReference type="GO" id="GO:0032543">
    <property type="term" value="P:mitochondrial translation"/>
    <property type="evidence" value="ECO:0007669"/>
    <property type="project" value="TreeGrafter"/>
</dbReference>
<evidence type="ECO:0000313" key="13">
    <source>
        <dbReference type="Proteomes" id="UP000799118"/>
    </source>
</evidence>
<dbReference type="AlphaFoldDB" id="A0A6A4GXW6"/>
<dbReference type="PROSITE" id="PS00178">
    <property type="entry name" value="AA_TRNA_LIGASE_I"/>
    <property type="match status" value="1"/>
</dbReference>